<dbReference type="PROSITE" id="PS50191">
    <property type="entry name" value="CRAL_TRIO"/>
    <property type="match status" value="1"/>
</dbReference>
<dbReference type="AlphaFoldDB" id="A0A8D8SYP0"/>
<sequence length="329" mass="38540">MTDIKDQQLMEDMLKEHKEDIVLLKQWISHQQNIPKTITDEEILMFLHSNYYNLKNTEKTMSTYYTMRGTVADFFTDRNFNTGTMKQVQDVVKFCFLPNRTPKGWAILIGKLNTPDSSQLHLDSAIKLLFMHLDTFLQVNPLVSGVVFMFDMQGVTMSHLTRINLSVVRKYMTYVEEAIPFRLKEIRIINVNNVITHIMNMIKPFMNKNHLQFIKMHAPGDLAEMYEKIPRELLPKDYDGEEASFGTLNKLAVNHVNENIGRFEDEEKLLAQLNKNFKKSNVTIEGSFRKLDIDRERERKRDAVSEKLEAYIESSLFDSYHFSFLSFGK</sequence>
<feature type="domain" description="CRAL-TRIO" evidence="1">
    <location>
        <begin position="109"/>
        <end position="246"/>
    </location>
</feature>
<dbReference type="PRINTS" id="PR00180">
    <property type="entry name" value="CRETINALDHBP"/>
</dbReference>
<dbReference type="Gene3D" id="3.40.525.10">
    <property type="entry name" value="CRAL-TRIO lipid binding domain"/>
    <property type="match status" value="1"/>
</dbReference>
<reference evidence="2" key="1">
    <citation type="submission" date="2021-05" db="EMBL/GenBank/DDBJ databases">
        <authorList>
            <person name="Alioto T."/>
            <person name="Alioto T."/>
            <person name="Gomez Garrido J."/>
        </authorList>
    </citation>
    <scope>NUCLEOTIDE SEQUENCE</scope>
</reference>
<dbReference type="InterPro" id="IPR001251">
    <property type="entry name" value="CRAL-TRIO_dom"/>
</dbReference>
<dbReference type="SMART" id="SM00516">
    <property type="entry name" value="SEC14"/>
    <property type="match status" value="1"/>
</dbReference>
<organism evidence="2">
    <name type="scientific">Cacopsylla melanoneura</name>
    <dbReference type="NCBI Taxonomy" id="428564"/>
    <lineage>
        <taxon>Eukaryota</taxon>
        <taxon>Metazoa</taxon>
        <taxon>Ecdysozoa</taxon>
        <taxon>Arthropoda</taxon>
        <taxon>Hexapoda</taxon>
        <taxon>Insecta</taxon>
        <taxon>Pterygota</taxon>
        <taxon>Neoptera</taxon>
        <taxon>Paraneoptera</taxon>
        <taxon>Hemiptera</taxon>
        <taxon>Sternorrhyncha</taxon>
        <taxon>Psylloidea</taxon>
        <taxon>Psyllidae</taxon>
        <taxon>Psyllinae</taxon>
        <taxon>Cacopsylla</taxon>
    </lineage>
</organism>
<dbReference type="InterPro" id="IPR036273">
    <property type="entry name" value="CRAL/TRIO_N_dom_sf"/>
</dbReference>
<dbReference type="Pfam" id="PF00650">
    <property type="entry name" value="CRAL_TRIO"/>
    <property type="match status" value="1"/>
</dbReference>
<dbReference type="InterPro" id="IPR036865">
    <property type="entry name" value="CRAL-TRIO_dom_sf"/>
</dbReference>
<proteinExistence type="predicted"/>
<name>A0A8D8SYP0_9HEMI</name>
<evidence type="ECO:0000313" key="2">
    <source>
        <dbReference type="EMBL" id="CAG6678218.1"/>
    </source>
</evidence>
<dbReference type="GO" id="GO:0016020">
    <property type="term" value="C:membrane"/>
    <property type="evidence" value="ECO:0007669"/>
    <property type="project" value="TreeGrafter"/>
</dbReference>
<dbReference type="CDD" id="cd00170">
    <property type="entry name" value="SEC14"/>
    <property type="match status" value="1"/>
</dbReference>
<dbReference type="SUPFAM" id="SSF46938">
    <property type="entry name" value="CRAL/TRIO N-terminal domain"/>
    <property type="match status" value="1"/>
</dbReference>
<dbReference type="EMBL" id="HBUF01245287">
    <property type="protein sequence ID" value="CAG6678218.1"/>
    <property type="molecule type" value="Transcribed_RNA"/>
</dbReference>
<evidence type="ECO:0000259" key="1">
    <source>
        <dbReference type="PROSITE" id="PS50191"/>
    </source>
</evidence>
<dbReference type="SUPFAM" id="SSF52087">
    <property type="entry name" value="CRAL/TRIO domain"/>
    <property type="match status" value="1"/>
</dbReference>
<dbReference type="GO" id="GO:1902936">
    <property type="term" value="F:phosphatidylinositol bisphosphate binding"/>
    <property type="evidence" value="ECO:0007669"/>
    <property type="project" value="TreeGrafter"/>
</dbReference>
<dbReference type="PANTHER" id="PTHR10174">
    <property type="entry name" value="ALPHA-TOCOPHEROL TRANSFER PROTEIN-RELATED"/>
    <property type="match status" value="1"/>
</dbReference>
<accession>A0A8D8SYP0</accession>
<dbReference type="PANTHER" id="PTHR10174:SF224">
    <property type="entry name" value="RETINOL-BINDING PROTEIN PINTA"/>
    <property type="match status" value="1"/>
</dbReference>
<protein>
    <submittedName>
        <fullName evidence="2">Alpha-tocopherol transfer protein-like</fullName>
    </submittedName>
</protein>